<dbReference type="Proteomes" id="UP000265520">
    <property type="component" value="Unassembled WGS sequence"/>
</dbReference>
<protein>
    <submittedName>
        <fullName evidence="1">Auxilin-like protein</fullName>
    </submittedName>
</protein>
<proteinExistence type="predicted"/>
<name>A0A392NI92_9FABA</name>
<accession>A0A392NI92</accession>
<dbReference type="PANTHER" id="PTHR48462:SF1">
    <property type="entry name" value="PROTEIN, PUTATIVE-RELATED"/>
    <property type="match status" value="1"/>
</dbReference>
<dbReference type="PANTHER" id="PTHR48462">
    <property type="entry name" value="PROTEIN, PUTATIVE-RELATED"/>
    <property type="match status" value="1"/>
</dbReference>
<evidence type="ECO:0000313" key="1">
    <source>
        <dbReference type="EMBL" id="MCH99502.1"/>
    </source>
</evidence>
<comment type="caution">
    <text evidence="1">The sequence shown here is derived from an EMBL/GenBank/DDBJ whole genome shotgun (WGS) entry which is preliminary data.</text>
</comment>
<feature type="non-terminal residue" evidence="1">
    <location>
        <position position="1"/>
    </location>
</feature>
<keyword evidence="2" id="KW-1185">Reference proteome</keyword>
<dbReference type="AlphaFoldDB" id="A0A392NI92"/>
<reference evidence="1 2" key="1">
    <citation type="journal article" date="2018" name="Front. Plant Sci.">
        <title>Red Clover (Trifolium pratense) and Zigzag Clover (T. medium) - A Picture of Genomic Similarities and Differences.</title>
        <authorList>
            <person name="Dluhosova J."/>
            <person name="Istvanek J."/>
            <person name="Nedelnik J."/>
            <person name="Repkova J."/>
        </authorList>
    </citation>
    <scope>NUCLEOTIDE SEQUENCE [LARGE SCALE GENOMIC DNA]</scope>
    <source>
        <strain evidence="2">cv. 10/8</strain>
        <tissue evidence="1">Leaf</tissue>
    </source>
</reference>
<sequence>RPSVFVKKDAPVKFLADPQKGRSMLRPTDVLVYGWIGGKHVYVDLTEVFSLVGLRTKNFIVGQAALEVASSKVKQSGKI</sequence>
<evidence type="ECO:0000313" key="2">
    <source>
        <dbReference type="Proteomes" id="UP000265520"/>
    </source>
</evidence>
<dbReference type="EMBL" id="LXQA010040473">
    <property type="protein sequence ID" value="MCH99502.1"/>
    <property type="molecule type" value="Genomic_DNA"/>
</dbReference>
<organism evidence="1 2">
    <name type="scientific">Trifolium medium</name>
    <dbReference type="NCBI Taxonomy" id="97028"/>
    <lineage>
        <taxon>Eukaryota</taxon>
        <taxon>Viridiplantae</taxon>
        <taxon>Streptophyta</taxon>
        <taxon>Embryophyta</taxon>
        <taxon>Tracheophyta</taxon>
        <taxon>Spermatophyta</taxon>
        <taxon>Magnoliopsida</taxon>
        <taxon>eudicotyledons</taxon>
        <taxon>Gunneridae</taxon>
        <taxon>Pentapetalae</taxon>
        <taxon>rosids</taxon>
        <taxon>fabids</taxon>
        <taxon>Fabales</taxon>
        <taxon>Fabaceae</taxon>
        <taxon>Papilionoideae</taxon>
        <taxon>50 kb inversion clade</taxon>
        <taxon>NPAAA clade</taxon>
        <taxon>Hologalegina</taxon>
        <taxon>IRL clade</taxon>
        <taxon>Trifolieae</taxon>
        <taxon>Trifolium</taxon>
    </lineage>
</organism>